<feature type="compositionally biased region" description="Polar residues" evidence="1">
    <location>
        <begin position="1"/>
        <end position="12"/>
    </location>
</feature>
<gene>
    <name evidence="2" type="ORF">ECPE_LOCUS5932</name>
</gene>
<organism evidence="4">
    <name type="scientific">Echinostoma caproni</name>
    <dbReference type="NCBI Taxonomy" id="27848"/>
    <lineage>
        <taxon>Eukaryota</taxon>
        <taxon>Metazoa</taxon>
        <taxon>Spiralia</taxon>
        <taxon>Lophotrochozoa</taxon>
        <taxon>Platyhelminthes</taxon>
        <taxon>Trematoda</taxon>
        <taxon>Digenea</taxon>
        <taxon>Plagiorchiida</taxon>
        <taxon>Echinostomata</taxon>
        <taxon>Echinostomatoidea</taxon>
        <taxon>Echinostomatidae</taxon>
        <taxon>Echinostoma</taxon>
    </lineage>
</organism>
<dbReference type="OrthoDB" id="6234466at2759"/>
<dbReference type="Proteomes" id="UP000272942">
    <property type="component" value="Unassembled WGS sequence"/>
</dbReference>
<reference evidence="4" key="1">
    <citation type="submission" date="2016-06" db="UniProtKB">
        <authorList>
            <consortium name="WormBaseParasite"/>
        </authorList>
    </citation>
    <scope>IDENTIFICATION</scope>
</reference>
<evidence type="ECO:0000313" key="2">
    <source>
        <dbReference type="EMBL" id="VDP76940.1"/>
    </source>
</evidence>
<dbReference type="WBParaSite" id="ECPE_0000594501-mRNA-1">
    <property type="protein sequence ID" value="ECPE_0000594501-mRNA-1"/>
    <property type="gene ID" value="ECPE_0000594501"/>
</dbReference>
<feature type="compositionally biased region" description="Low complexity" evidence="1">
    <location>
        <begin position="348"/>
        <end position="363"/>
    </location>
</feature>
<feature type="region of interest" description="Disordered" evidence="1">
    <location>
        <begin position="1"/>
        <end position="23"/>
    </location>
</feature>
<evidence type="ECO:0000313" key="3">
    <source>
        <dbReference type="Proteomes" id="UP000272942"/>
    </source>
</evidence>
<reference evidence="2 3" key="2">
    <citation type="submission" date="2018-11" db="EMBL/GenBank/DDBJ databases">
        <authorList>
            <consortium name="Pathogen Informatics"/>
        </authorList>
    </citation>
    <scope>NUCLEOTIDE SEQUENCE [LARGE SCALE GENOMIC DNA]</scope>
    <source>
        <strain evidence="2 3">Egypt</strain>
    </source>
</reference>
<feature type="compositionally biased region" description="Polar residues" evidence="1">
    <location>
        <begin position="167"/>
        <end position="179"/>
    </location>
</feature>
<name>A0A183AG47_9TREM</name>
<feature type="region of interest" description="Disordered" evidence="1">
    <location>
        <begin position="220"/>
        <end position="280"/>
    </location>
</feature>
<feature type="compositionally biased region" description="Polar residues" evidence="1">
    <location>
        <begin position="100"/>
        <end position="119"/>
    </location>
</feature>
<feature type="compositionally biased region" description="Polar residues" evidence="1">
    <location>
        <begin position="151"/>
        <end position="160"/>
    </location>
</feature>
<feature type="region of interest" description="Disordered" evidence="1">
    <location>
        <begin position="150"/>
        <end position="179"/>
    </location>
</feature>
<evidence type="ECO:0000313" key="4">
    <source>
        <dbReference type="WBParaSite" id="ECPE_0000594501-mRNA-1"/>
    </source>
</evidence>
<feature type="compositionally biased region" description="Basic and acidic residues" evidence="1">
    <location>
        <begin position="220"/>
        <end position="229"/>
    </location>
</feature>
<keyword evidence="3" id="KW-1185">Reference proteome</keyword>
<protein>
    <submittedName>
        <fullName evidence="4">Doublecortin domain-containing protein</fullName>
    </submittedName>
</protein>
<feature type="region of interest" description="Disordered" evidence="1">
    <location>
        <begin position="100"/>
        <end position="120"/>
    </location>
</feature>
<proteinExistence type="predicted"/>
<dbReference type="AlphaFoldDB" id="A0A183AG47"/>
<feature type="compositionally biased region" description="Polar residues" evidence="1">
    <location>
        <begin position="300"/>
        <end position="334"/>
    </location>
</feature>
<evidence type="ECO:0000256" key="1">
    <source>
        <dbReference type="SAM" id="MobiDB-lite"/>
    </source>
</evidence>
<feature type="compositionally biased region" description="Polar residues" evidence="1">
    <location>
        <begin position="230"/>
        <end position="240"/>
    </location>
</feature>
<feature type="region of interest" description="Disordered" evidence="1">
    <location>
        <begin position="63"/>
        <end position="86"/>
    </location>
</feature>
<accession>A0A183AG47</accession>
<feature type="region of interest" description="Disordered" evidence="1">
    <location>
        <begin position="300"/>
        <end position="377"/>
    </location>
</feature>
<dbReference type="EMBL" id="UZAN01042853">
    <property type="protein sequence ID" value="VDP76940.1"/>
    <property type="molecule type" value="Genomic_DNA"/>
</dbReference>
<sequence>MGGSQTKFLSKNSPDKRHRSARLRRHDYRVASAWTRRLLDWENFPPSDDADSYFSGLSASVPNPAQPSSLCRDNSVVDNQESNTRPTVKIRTQSINDPVDELQSNLPRTRKTGTSNEQTIPKPVTRHQSVIITKSLTKAPTAVIKKDARNISKSVTSKVSPSRKSRSNGQITDKTKFQQGDTAFASSAYGLNDSPRGTARVTEDLVTRSATFLNQSDHDKFAARSREDFSTCSQDLPTGDTQEDPIPRNASSKDSKPVRYAAKSRLSEKPPTPPPKISLSKASTMIIANSNFAIRPSTANRNLASPTRGAQSHPATPCSQRSSTGRANSLPRTTSTRDYRVQTPQTYSVPSSPSKPRRSGSVSQHSSADTDRPDKPPCLSRIEYTFYIHDTEAYQRPFFDRRVEAIARASQCNICLHKPPRGQKPIYYKGNRVLPVTISARTMVTLKRCMARLDMQYPYFNVKAFCPPDMY</sequence>